<feature type="region of interest" description="Disordered" evidence="7">
    <location>
        <begin position="53"/>
        <end position="113"/>
    </location>
</feature>
<proteinExistence type="predicted"/>
<dbReference type="GO" id="GO:0005634">
    <property type="term" value="C:nucleus"/>
    <property type="evidence" value="ECO:0007669"/>
    <property type="project" value="UniProtKB-SubCell"/>
</dbReference>
<keyword evidence="10" id="KW-1185">Reference proteome</keyword>
<dbReference type="SUPFAM" id="SSF47095">
    <property type="entry name" value="HMG-box"/>
    <property type="match status" value="1"/>
</dbReference>
<evidence type="ECO:0000256" key="5">
    <source>
        <dbReference type="ARBA" id="ARBA00023242"/>
    </source>
</evidence>
<dbReference type="Proteomes" id="UP000002058">
    <property type="component" value="Unassembled WGS sequence"/>
</dbReference>
<dbReference type="InterPro" id="IPR050917">
    <property type="entry name" value="SOX_TF"/>
</dbReference>
<dbReference type="GeneID" id="8443573"/>
<evidence type="ECO:0000256" key="6">
    <source>
        <dbReference type="PROSITE-ProRule" id="PRU00267"/>
    </source>
</evidence>
<dbReference type="VEuPathDB" id="FungiDB:UREG_05828"/>
<keyword evidence="5 6" id="KW-0539">Nucleus</keyword>
<dbReference type="InParanoid" id="C4JTN9"/>
<evidence type="ECO:0000256" key="1">
    <source>
        <dbReference type="ARBA" id="ARBA00004123"/>
    </source>
</evidence>
<evidence type="ECO:0000256" key="7">
    <source>
        <dbReference type="SAM" id="MobiDB-lite"/>
    </source>
</evidence>
<feature type="region of interest" description="Disordered" evidence="7">
    <location>
        <begin position="213"/>
        <end position="255"/>
    </location>
</feature>
<keyword evidence="3 6" id="KW-0238">DNA-binding</keyword>
<feature type="compositionally biased region" description="Basic residues" evidence="7">
    <location>
        <begin position="94"/>
        <end position="106"/>
    </location>
</feature>
<dbReference type="Gene3D" id="1.10.30.10">
    <property type="entry name" value="High mobility group box domain"/>
    <property type="match status" value="1"/>
</dbReference>
<evidence type="ECO:0000313" key="9">
    <source>
        <dbReference type="EMBL" id="EEP80986.1"/>
    </source>
</evidence>
<comment type="subcellular location">
    <subcellularLocation>
        <location evidence="1">Nucleus</location>
    </subcellularLocation>
</comment>
<dbReference type="PANTHER" id="PTHR45803">
    <property type="entry name" value="SOX100B"/>
    <property type="match status" value="1"/>
</dbReference>
<feature type="compositionally biased region" description="Acidic residues" evidence="7">
    <location>
        <begin position="243"/>
        <end position="252"/>
    </location>
</feature>
<evidence type="ECO:0000259" key="8">
    <source>
        <dbReference type="PROSITE" id="PS50118"/>
    </source>
</evidence>
<feature type="domain" description="HMG box" evidence="8">
    <location>
        <begin position="157"/>
        <end position="225"/>
    </location>
</feature>
<gene>
    <name evidence="9" type="ORF">UREG_05828</name>
</gene>
<dbReference type="PANTHER" id="PTHR45803:SF5">
    <property type="entry name" value="SOX100B"/>
    <property type="match status" value="1"/>
</dbReference>
<dbReference type="AlphaFoldDB" id="C4JTN9"/>
<dbReference type="GO" id="GO:0000981">
    <property type="term" value="F:DNA-binding transcription factor activity, RNA polymerase II-specific"/>
    <property type="evidence" value="ECO:0007669"/>
    <property type="project" value="TreeGrafter"/>
</dbReference>
<dbReference type="InterPro" id="IPR009071">
    <property type="entry name" value="HMG_box_dom"/>
</dbReference>
<keyword evidence="2" id="KW-0805">Transcription regulation</keyword>
<dbReference type="eggNOG" id="ENOG502S16X">
    <property type="taxonomic scope" value="Eukaryota"/>
</dbReference>
<dbReference type="KEGG" id="ure:UREG_05828"/>
<feature type="DNA-binding region" description="HMG box" evidence="6">
    <location>
        <begin position="157"/>
        <end position="225"/>
    </location>
</feature>
<dbReference type="GO" id="GO:0000978">
    <property type="term" value="F:RNA polymerase II cis-regulatory region sequence-specific DNA binding"/>
    <property type="evidence" value="ECO:0007669"/>
    <property type="project" value="TreeGrafter"/>
</dbReference>
<feature type="region of interest" description="Disordered" evidence="7">
    <location>
        <begin position="270"/>
        <end position="302"/>
    </location>
</feature>
<accession>C4JTN9</accession>
<evidence type="ECO:0000256" key="4">
    <source>
        <dbReference type="ARBA" id="ARBA00023163"/>
    </source>
</evidence>
<dbReference type="PROSITE" id="PS50118">
    <property type="entry name" value="HMG_BOX_2"/>
    <property type="match status" value="1"/>
</dbReference>
<sequence>MSQNNSSQPPFLGDQHPFTVMYARQEYAYPKVEVENGEAPGVMTYVRAAQLSNHHHHHHQHRAADMKRTRSGGSVSSKIAPKIPKFPGTDKSRVQRVTRIRKRTRAPRADKNGPIINGPLSILTKDMVHIPIRDMEAWVNRSTEVRRKEVAAKNGKIARPMNSFMLYRSAFAERTKEWCSQNNHQVVSRASGQSWPLEPKEVRDLYEQYATIERDNHQKAHPNYKFAPNKTQNTPRKKQAAEKEDENSDLDDAGFGVPVCSRPLRKWANRSDADEGFGSRTSTPFDKDSSYESRNSTPFDRDMYMHQPDINPSSWETVNPGRPLPGVLSPPEQSHYYQPSIHQSLLGPNIEDVTYKKMGIPGASFDTQATLTGLPRNSHP</sequence>
<evidence type="ECO:0000313" key="10">
    <source>
        <dbReference type="Proteomes" id="UP000002058"/>
    </source>
</evidence>
<dbReference type="EMBL" id="CH476617">
    <property type="protein sequence ID" value="EEP80986.1"/>
    <property type="molecule type" value="Genomic_DNA"/>
</dbReference>
<keyword evidence="4" id="KW-0804">Transcription</keyword>
<organism evidence="9 10">
    <name type="scientific">Uncinocarpus reesii (strain UAMH 1704)</name>
    <dbReference type="NCBI Taxonomy" id="336963"/>
    <lineage>
        <taxon>Eukaryota</taxon>
        <taxon>Fungi</taxon>
        <taxon>Dikarya</taxon>
        <taxon>Ascomycota</taxon>
        <taxon>Pezizomycotina</taxon>
        <taxon>Eurotiomycetes</taxon>
        <taxon>Eurotiomycetidae</taxon>
        <taxon>Onygenales</taxon>
        <taxon>Onygenaceae</taxon>
        <taxon>Uncinocarpus</taxon>
    </lineage>
</organism>
<reference evidence="10" key="1">
    <citation type="journal article" date="2009" name="Genome Res.">
        <title>Comparative genomic analyses of the human fungal pathogens Coccidioides and their relatives.</title>
        <authorList>
            <person name="Sharpton T.J."/>
            <person name="Stajich J.E."/>
            <person name="Rounsley S.D."/>
            <person name="Gardner M.J."/>
            <person name="Wortman J.R."/>
            <person name="Jordar V.S."/>
            <person name="Maiti R."/>
            <person name="Kodira C.D."/>
            <person name="Neafsey D.E."/>
            <person name="Zeng Q."/>
            <person name="Hung C.-Y."/>
            <person name="McMahan C."/>
            <person name="Muszewska A."/>
            <person name="Grynberg M."/>
            <person name="Mandel M.A."/>
            <person name="Kellner E.M."/>
            <person name="Barker B.M."/>
            <person name="Galgiani J.N."/>
            <person name="Orbach M.J."/>
            <person name="Kirkland T.N."/>
            <person name="Cole G.T."/>
            <person name="Henn M.R."/>
            <person name="Birren B.W."/>
            <person name="Taylor J.W."/>
        </authorList>
    </citation>
    <scope>NUCLEOTIDE SEQUENCE [LARGE SCALE GENOMIC DNA]</scope>
    <source>
        <strain evidence="10">UAMH 1704</strain>
    </source>
</reference>
<dbReference type="CDD" id="cd01389">
    <property type="entry name" value="HMG-box_ROX1-like"/>
    <property type="match status" value="1"/>
</dbReference>
<name>C4JTN9_UNCRE</name>
<evidence type="ECO:0000256" key="3">
    <source>
        <dbReference type="ARBA" id="ARBA00023125"/>
    </source>
</evidence>
<dbReference type="InterPro" id="IPR036910">
    <property type="entry name" value="HMG_box_dom_sf"/>
</dbReference>
<dbReference type="STRING" id="336963.C4JTN9"/>
<dbReference type="RefSeq" id="XP_002585139.1">
    <property type="nucleotide sequence ID" value="XM_002585093.1"/>
</dbReference>
<dbReference type="Pfam" id="PF00505">
    <property type="entry name" value="HMG_box"/>
    <property type="match status" value="1"/>
</dbReference>
<dbReference type="OrthoDB" id="2307332at2759"/>
<evidence type="ECO:0000256" key="2">
    <source>
        <dbReference type="ARBA" id="ARBA00023015"/>
    </source>
</evidence>
<dbReference type="SMART" id="SM00398">
    <property type="entry name" value="HMG"/>
    <property type="match status" value="1"/>
</dbReference>
<protein>
    <recommendedName>
        <fullName evidence="8">HMG box domain-containing protein</fullName>
    </recommendedName>
</protein>
<dbReference type="HOGENOM" id="CLU_022445_4_0_1"/>